<evidence type="ECO:0000313" key="2">
    <source>
        <dbReference type="Proteomes" id="UP000324800"/>
    </source>
</evidence>
<dbReference type="Proteomes" id="UP000324800">
    <property type="component" value="Unassembled WGS sequence"/>
</dbReference>
<name>A0A5J4UM29_9EUKA</name>
<sequence length="279" mass="32388">MQLGKQLFPEDYLEVSHGMKQHKTRQLQKKRINTDQIAKIPQILKSRRLKLKKVMTRDEQQFIQDEIRRIDPTITFGEAYAEIYALRDPPARCRVCGAVFPNNLLQDIYETNLIVYSKGKLMEEKYMENAQRDDENINTRLDQYSKKPGNQSSVVTEEQQVKERINFGSLQQKQKASRQLSKDYPIGNEVGLLNSAIYSDIRSELSISQEKLTVRLQQEICAAILSQNNLNTIYDIGALNQGRPPINDIYGRSPFETYQSKRGQEIEDISQNWQKKSKL</sequence>
<evidence type="ECO:0000313" key="1">
    <source>
        <dbReference type="EMBL" id="KAA6371487.1"/>
    </source>
</evidence>
<dbReference type="EMBL" id="SNRW01014410">
    <property type="protein sequence ID" value="KAA6371487.1"/>
    <property type="molecule type" value="Genomic_DNA"/>
</dbReference>
<proteinExistence type="predicted"/>
<dbReference type="AlphaFoldDB" id="A0A5J4UM29"/>
<organism evidence="1 2">
    <name type="scientific">Streblomastix strix</name>
    <dbReference type="NCBI Taxonomy" id="222440"/>
    <lineage>
        <taxon>Eukaryota</taxon>
        <taxon>Metamonada</taxon>
        <taxon>Preaxostyla</taxon>
        <taxon>Oxymonadida</taxon>
        <taxon>Streblomastigidae</taxon>
        <taxon>Streblomastix</taxon>
    </lineage>
</organism>
<comment type="caution">
    <text evidence="1">The sequence shown here is derived from an EMBL/GenBank/DDBJ whole genome shotgun (WGS) entry which is preliminary data.</text>
</comment>
<gene>
    <name evidence="1" type="ORF">EZS28_032986</name>
</gene>
<reference evidence="1 2" key="1">
    <citation type="submission" date="2019-03" db="EMBL/GenBank/DDBJ databases">
        <title>Single cell metagenomics reveals metabolic interactions within the superorganism composed of flagellate Streblomastix strix and complex community of Bacteroidetes bacteria on its surface.</title>
        <authorList>
            <person name="Treitli S.C."/>
            <person name="Kolisko M."/>
            <person name="Husnik F."/>
            <person name="Keeling P."/>
            <person name="Hampl V."/>
        </authorList>
    </citation>
    <scope>NUCLEOTIDE SEQUENCE [LARGE SCALE GENOMIC DNA]</scope>
    <source>
        <strain evidence="1">ST1C</strain>
    </source>
</reference>
<protein>
    <submittedName>
        <fullName evidence="1">Uncharacterized protein</fullName>
    </submittedName>
</protein>
<accession>A0A5J4UM29</accession>